<evidence type="ECO:0000313" key="5">
    <source>
        <dbReference type="Proteomes" id="UP000318741"/>
    </source>
</evidence>
<evidence type="ECO:0000256" key="3">
    <source>
        <dbReference type="SAM" id="Phobius"/>
    </source>
</evidence>
<keyword evidence="1" id="KW-0175">Coiled coil</keyword>
<proteinExistence type="predicted"/>
<keyword evidence="5" id="KW-1185">Reference proteome</keyword>
<dbReference type="EMBL" id="CP036265">
    <property type="protein sequence ID" value="QDT18241.1"/>
    <property type="molecule type" value="Genomic_DNA"/>
</dbReference>
<evidence type="ECO:0000256" key="1">
    <source>
        <dbReference type="SAM" id="Coils"/>
    </source>
</evidence>
<reference evidence="4 5" key="1">
    <citation type="submission" date="2019-02" db="EMBL/GenBank/DDBJ databases">
        <title>Deep-cultivation of Planctomycetes and their phenomic and genomic characterization uncovers novel biology.</title>
        <authorList>
            <person name="Wiegand S."/>
            <person name="Jogler M."/>
            <person name="Boedeker C."/>
            <person name="Pinto D."/>
            <person name="Vollmers J."/>
            <person name="Rivas-Marin E."/>
            <person name="Kohn T."/>
            <person name="Peeters S.H."/>
            <person name="Heuer A."/>
            <person name="Rast P."/>
            <person name="Oberbeckmann S."/>
            <person name="Bunk B."/>
            <person name="Jeske O."/>
            <person name="Meyerdierks A."/>
            <person name="Storesund J.E."/>
            <person name="Kallscheuer N."/>
            <person name="Luecker S."/>
            <person name="Lage O.M."/>
            <person name="Pohl T."/>
            <person name="Merkel B.J."/>
            <person name="Hornburger P."/>
            <person name="Mueller R.-W."/>
            <person name="Bruemmer F."/>
            <person name="Labrenz M."/>
            <person name="Spormann A.M."/>
            <person name="Op den Camp H."/>
            <person name="Overmann J."/>
            <person name="Amann R."/>
            <person name="Jetten M.S.M."/>
            <person name="Mascher T."/>
            <person name="Medema M.H."/>
            <person name="Devos D.P."/>
            <person name="Kaster A.-K."/>
            <person name="Ovreas L."/>
            <person name="Rohde M."/>
            <person name="Galperin M.Y."/>
            <person name="Jogler C."/>
        </authorList>
    </citation>
    <scope>NUCLEOTIDE SEQUENCE [LARGE SCALE GENOMIC DNA]</scope>
    <source>
        <strain evidence="4 5">CA12</strain>
    </source>
</reference>
<evidence type="ECO:0008006" key="6">
    <source>
        <dbReference type="Google" id="ProtNLM"/>
    </source>
</evidence>
<organism evidence="4 5">
    <name type="scientific">Alienimonas californiensis</name>
    <dbReference type="NCBI Taxonomy" id="2527989"/>
    <lineage>
        <taxon>Bacteria</taxon>
        <taxon>Pseudomonadati</taxon>
        <taxon>Planctomycetota</taxon>
        <taxon>Planctomycetia</taxon>
        <taxon>Planctomycetales</taxon>
        <taxon>Planctomycetaceae</taxon>
        <taxon>Alienimonas</taxon>
    </lineage>
</organism>
<dbReference type="Proteomes" id="UP000318741">
    <property type="component" value="Chromosome"/>
</dbReference>
<accession>A0A517PFU9</accession>
<dbReference type="AlphaFoldDB" id="A0A517PFU9"/>
<gene>
    <name evidence="4" type="ORF">CA12_43820</name>
</gene>
<evidence type="ECO:0000256" key="2">
    <source>
        <dbReference type="SAM" id="MobiDB-lite"/>
    </source>
</evidence>
<dbReference type="KEGG" id="acaf:CA12_43820"/>
<feature type="transmembrane region" description="Helical" evidence="3">
    <location>
        <begin position="21"/>
        <end position="39"/>
    </location>
</feature>
<protein>
    <recommendedName>
        <fullName evidence="6">TIGR03545 family protein</fullName>
    </recommendedName>
</protein>
<evidence type="ECO:0000313" key="4">
    <source>
        <dbReference type="EMBL" id="QDT18241.1"/>
    </source>
</evidence>
<keyword evidence="3" id="KW-1133">Transmembrane helix</keyword>
<keyword evidence="3" id="KW-0472">Membrane</keyword>
<sequence length="623" mass="64965">MTPPRTEPQRNRVPLLNRRYLLPRAVLAAGLWVFLAFGFDPLLRSTAVQTVGRLTGSRPDLAEVRTAAFPPRIDLSGFALPDPERPGRNLIAFDRLTADLDAAELLRGRTHVTAGTLTGLTFGTPRETPAEGFDALRLSLPEPSAQLPVCEGLEDFEGALGELPDLLREGGPALGDELETVRVARRLHGEWDGRLDELTRRSAELDARSAGLSERMNAAAAVADPLKRLERLATLTADAATLAADAETLRRELPALAAQAGEDRAALAAAKQRDAERLKTLADAARLDADAAARSLLGPALSQRLMATLAVTRWLRERLGEPDALAAPPPPRRGVRVPFPSPDPRPALLLENLAVTGALPTADGPIPFAGTLTGLTSDPALHGGPVAGSFTALADPHAADAHGSAPRFAVLFTHDASAGEPVTDVELRVAATVPRAANATVGTVPVPIVGVTDDEPAGLNWTARLRLTGRGADADLRGAVDLRLTGRLGVGDDESGTPPGETALARTVNAAAATLDGLNGSLHLSGPAARPDWRLETDAGDLLVAGLRETAEQAAAERTTTLLAQADATEAEFLANLSGRWGEATAGLSRVAAVARRLGGETPTPGGGTIQRTAARVPANGSP</sequence>
<feature type="coiled-coil region" evidence="1">
    <location>
        <begin position="195"/>
        <end position="252"/>
    </location>
</feature>
<name>A0A517PFU9_9PLAN</name>
<keyword evidence="3" id="KW-0812">Transmembrane</keyword>
<dbReference type="OrthoDB" id="273400at2"/>
<dbReference type="RefSeq" id="WP_145361199.1">
    <property type="nucleotide sequence ID" value="NZ_CP036265.1"/>
</dbReference>
<feature type="region of interest" description="Disordered" evidence="2">
    <location>
        <begin position="599"/>
        <end position="623"/>
    </location>
</feature>